<keyword evidence="2" id="KW-1185">Reference proteome</keyword>
<dbReference type="AlphaFoldDB" id="A0A0P9GWF8"/>
<dbReference type="GeneID" id="28978770"/>
<dbReference type="EMBL" id="KQ474091">
    <property type="protein sequence ID" value="KPV71770.1"/>
    <property type="molecule type" value="Genomic_DNA"/>
</dbReference>
<sequence length="380" mass="43317">MPASLDKLPEELYKLILDHVEDADKSWRERGPEPDDDGADPDTTSVKARWSTWYGQGVFSLAHVDKRWNALARSILFKRIRWSAFASSFFQLYILGEPLGRYVKELDLCYEGGALPPGVAWACALQKLPELAAISINHDAHDVYLDHVDPRRLRTLNIWFQDTVRLYDMPALLRHLVALRELELDFVNVDDNDYELEDDPARALLPSIKTLELHDVAVEDSLRFAAAFTPNITALTVTFLDQYLFRDPELHVKLVPDAAARVSVTFLEPTRPPTSLRELVLDIPLSALVTRAELRRLEALCDRLGIAYRAHTRYAARWPLLRQPGPARRPAPARVRETRDTLAWATARMQWLVDTVDAQGLDEMVASTHGLRDRRAIERS</sequence>
<dbReference type="Proteomes" id="UP000053890">
    <property type="component" value="Unassembled WGS sequence"/>
</dbReference>
<evidence type="ECO:0008006" key="3">
    <source>
        <dbReference type="Google" id="ProtNLM"/>
    </source>
</evidence>
<gene>
    <name evidence="1" type="ORF">RHOBADRAFT_56390</name>
</gene>
<proteinExistence type="predicted"/>
<organism evidence="1 2">
    <name type="scientific">Rhodotorula graminis (strain WP1)</name>
    <dbReference type="NCBI Taxonomy" id="578459"/>
    <lineage>
        <taxon>Eukaryota</taxon>
        <taxon>Fungi</taxon>
        <taxon>Dikarya</taxon>
        <taxon>Basidiomycota</taxon>
        <taxon>Pucciniomycotina</taxon>
        <taxon>Microbotryomycetes</taxon>
        <taxon>Sporidiobolales</taxon>
        <taxon>Sporidiobolaceae</taxon>
        <taxon>Rhodotorula</taxon>
    </lineage>
</organism>
<name>A0A0P9GWF8_RHOGW</name>
<evidence type="ECO:0000313" key="2">
    <source>
        <dbReference type="Proteomes" id="UP000053890"/>
    </source>
</evidence>
<reference evidence="1 2" key="1">
    <citation type="journal article" date="2015" name="Front. Microbiol.">
        <title>Genome sequence of the plant growth promoting endophytic yeast Rhodotorula graminis WP1.</title>
        <authorList>
            <person name="Firrincieli A."/>
            <person name="Otillar R."/>
            <person name="Salamov A."/>
            <person name="Schmutz J."/>
            <person name="Khan Z."/>
            <person name="Redman R.S."/>
            <person name="Fleck N.D."/>
            <person name="Lindquist E."/>
            <person name="Grigoriev I.V."/>
            <person name="Doty S.L."/>
        </authorList>
    </citation>
    <scope>NUCLEOTIDE SEQUENCE [LARGE SCALE GENOMIC DNA]</scope>
    <source>
        <strain evidence="1 2">WP1</strain>
    </source>
</reference>
<evidence type="ECO:0000313" key="1">
    <source>
        <dbReference type="EMBL" id="KPV71770.1"/>
    </source>
</evidence>
<dbReference type="OrthoDB" id="2532055at2759"/>
<dbReference type="RefSeq" id="XP_018267819.1">
    <property type="nucleotide sequence ID" value="XM_018418323.1"/>
</dbReference>
<protein>
    <recommendedName>
        <fullName evidence="3">F-box domain-containing protein</fullName>
    </recommendedName>
</protein>
<accession>A0A0P9GWF8</accession>